<accession>A0A938X1A3</accession>
<dbReference type="InterPro" id="IPR021778">
    <property type="entry name" value="Se/S_carrier-like"/>
</dbReference>
<keyword evidence="3" id="KW-1185">Reference proteome</keyword>
<dbReference type="Pfam" id="PF11823">
    <property type="entry name" value="Se_S_carrier"/>
    <property type="match status" value="1"/>
</dbReference>
<dbReference type="AlphaFoldDB" id="A0A938X1A3"/>
<reference evidence="2" key="1">
    <citation type="submission" date="2020-08" db="EMBL/GenBank/DDBJ databases">
        <authorList>
            <person name="Cejkova D."/>
            <person name="Kubasova T."/>
            <person name="Jahodarova E."/>
            <person name="Rychlik I."/>
        </authorList>
    </citation>
    <scope>NUCLEOTIDE SEQUENCE</scope>
    <source>
        <strain evidence="2">An420c</strain>
    </source>
</reference>
<evidence type="ECO:0000313" key="2">
    <source>
        <dbReference type="EMBL" id="MBM6826725.1"/>
    </source>
</evidence>
<proteinExistence type="predicted"/>
<gene>
    <name evidence="2" type="ORF">H6A13_06345</name>
</gene>
<evidence type="ECO:0000313" key="3">
    <source>
        <dbReference type="Proteomes" id="UP000713880"/>
    </source>
</evidence>
<protein>
    <submittedName>
        <fullName evidence="2">DUF3343 domain-containing protein</fullName>
    </submittedName>
</protein>
<sequence>MQQMQHYVIFPNHDNGMRLYQELKKQGIQATISPTPRAVSKCCGIALMIRKEDIPAIEKCVEEKGIEILRIAEIAKDVNPKRDRYC</sequence>
<reference evidence="2" key="2">
    <citation type="journal article" date="2021" name="Sci. Rep.">
        <title>The distribution of antibiotic resistance genes in chicken gut microbiota commensals.</title>
        <authorList>
            <person name="Juricova H."/>
            <person name="Matiasovicova J."/>
            <person name="Kubasova T."/>
            <person name="Cejkova D."/>
            <person name="Rychlik I."/>
        </authorList>
    </citation>
    <scope>NUCLEOTIDE SEQUENCE</scope>
    <source>
        <strain evidence="2">An420c</strain>
    </source>
</reference>
<name>A0A938X1A3_9CLOT</name>
<dbReference type="EMBL" id="JACJLV010000016">
    <property type="protein sequence ID" value="MBM6826725.1"/>
    <property type="molecule type" value="Genomic_DNA"/>
</dbReference>
<comment type="caution">
    <text evidence="2">The sequence shown here is derived from an EMBL/GenBank/DDBJ whole genome shotgun (WGS) entry which is preliminary data.</text>
</comment>
<evidence type="ECO:0000259" key="1">
    <source>
        <dbReference type="Pfam" id="PF11823"/>
    </source>
</evidence>
<dbReference type="Proteomes" id="UP000713880">
    <property type="component" value="Unassembled WGS sequence"/>
</dbReference>
<dbReference type="RefSeq" id="WP_204908770.1">
    <property type="nucleotide sequence ID" value="NZ_JACJLV010000016.1"/>
</dbReference>
<feature type="domain" description="Putative Se/S carrier protein-like" evidence="1">
    <location>
        <begin position="6"/>
        <end position="72"/>
    </location>
</feature>
<organism evidence="2 3">
    <name type="scientific">Mordavella massiliensis</name>
    <dbReference type="NCBI Taxonomy" id="1871024"/>
    <lineage>
        <taxon>Bacteria</taxon>
        <taxon>Bacillati</taxon>
        <taxon>Bacillota</taxon>
        <taxon>Clostridia</taxon>
        <taxon>Eubacteriales</taxon>
        <taxon>Clostridiaceae</taxon>
        <taxon>Mordavella</taxon>
    </lineage>
</organism>